<evidence type="ECO:0000256" key="7">
    <source>
        <dbReference type="ARBA" id="ARBA00023004"/>
    </source>
</evidence>
<organism evidence="11 12">
    <name type="scientific">Halovenus carboxidivorans</name>
    <dbReference type="NCBI Taxonomy" id="2692199"/>
    <lineage>
        <taxon>Archaea</taxon>
        <taxon>Methanobacteriati</taxon>
        <taxon>Methanobacteriota</taxon>
        <taxon>Stenosarchaea group</taxon>
        <taxon>Halobacteria</taxon>
        <taxon>Halobacteriales</taxon>
        <taxon>Haloarculaceae</taxon>
        <taxon>Halovenus</taxon>
    </lineage>
</organism>
<dbReference type="RefSeq" id="WP_159763075.1">
    <property type="nucleotide sequence ID" value="NZ_WUUT01000001.1"/>
</dbReference>
<dbReference type="GO" id="GO:0046496">
    <property type="term" value="P:nicotinamide nucleotide metabolic process"/>
    <property type="evidence" value="ECO:0007669"/>
    <property type="project" value="UniProtKB-ARBA"/>
</dbReference>
<dbReference type="NCBIfam" id="NF004076">
    <property type="entry name" value="PRK05581.1-4"/>
    <property type="match status" value="1"/>
</dbReference>
<accession>A0A6B0SZA6</accession>
<evidence type="ECO:0000256" key="1">
    <source>
        <dbReference type="ARBA" id="ARBA00001936"/>
    </source>
</evidence>
<keyword evidence="5" id="KW-0479">Metal-binding</keyword>
<dbReference type="GO" id="GO:0004750">
    <property type="term" value="F:D-ribulose-phosphate 3-epimerase activity"/>
    <property type="evidence" value="ECO:0007669"/>
    <property type="project" value="UniProtKB-EC"/>
</dbReference>
<comment type="caution">
    <text evidence="11">The sequence shown here is derived from an EMBL/GenBank/DDBJ whole genome shotgun (WGS) entry which is preliminary data.</text>
</comment>
<dbReference type="GO" id="GO:0006163">
    <property type="term" value="P:purine nucleotide metabolic process"/>
    <property type="evidence" value="ECO:0007669"/>
    <property type="project" value="UniProtKB-ARBA"/>
</dbReference>
<dbReference type="InterPro" id="IPR013785">
    <property type="entry name" value="Aldolase_TIM"/>
</dbReference>
<comment type="subunit">
    <text evidence="4">Homodimer.</text>
</comment>
<evidence type="ECO:0000256" key="9">
    <source>
        <dbReference type="ARBA" id="ARBA00023235"/>
    </source>
</evidence>
<reference evidence="11 12" key="1">
    <citation type="submission" date="2019-12" db="EMBL/GenBank/DDBJ databases">
        <title>Isolation and characterization of three novel carbon monoxide-oxidizing members of Halobacteria from salione crusts and soils.</title>
        <authorList>
            <person name="Myers M.R."/>
            <person name="King G.M."/>
        </authorList>
    </citation>
    <scope>NUCLEOTIDE SEQUENCE [LARGE SCALE GENOMIC DNA]</scope>
    <source>
        <strain evidence="11 12">WSH3</strain>
    </source>
</reference>
<dbReference type="CDD" id="cd00429">
    <property type="entry name" value="RPE"/>
    <property type="match status" value="1"/>
</dbReference>
<dbReference type="PANTHER" id="PTHR11749">
    <property type="entry name" value="RIBULOSE-5-PHOSPHATE-3-EPIMERASE"/>
    <property type="match status" value="1"/>
</dbReference>
<dbReference type="EC" id="5.1.3.1" evidence="11"/>
<evidence type="ECO:0000256" key="6">
    <source>
        <dbReference type="ARBA" id="ARBA00022833"/>
    </source>
</evidence>
<keyword evidence="9 11" id="KW-0413">Isomerase</keyword>
<gene>
    <name evidence="11" type="ORF">GRX03_05150</name>
</gene>
<evidence type="ECO:0000313" key="12">
    <source>
        <dbReference type="Proteomes" id="UP000466535"/>
    </source>
</evidence>
<evidence type="ECO:0000256" key="8">
    <source>
        <dbReference type="ARBA" id="ARBA00023211"/>
    </source>
</evidence>
<dbReference type="GO" id="GO:0006091">
    <property type="term" value="P:generation of precursor metabolites and energy"/>
    <property type="evidence" value="ECO:0007669"/>
    <property type="project" value="UniProtKB-ARBA"/>
</dbReference>
<protein>
    <submittedName>
        <fullName evidence="11">Ribulose-phosphate 3-epimerase</fullName>
        <ecNumber evidence="11">5.1.3.1</ecNumber>
    </submittedName>
</protein>
<sequence length="219" mass="23544">MPEVSPSILASDLSNLAEVLSAVETADRLHIDIMDGHFVPNISMGFPIVESLQGHTPLPIDLHMMVANPLELIDRVSTLDIDSATIHVEAIEDVSAFKRRAETAGITTGLAINPETDIDGLGPQLSEINRITVMGVTPGFTGQTFQPEVLEKVELLDETFDGRIEVDGGITLETARQCVGAGADILVSGSTIFQSDDEVKTIDALRTVSAEEPQARRRT</sequence>
<evidence type="ECO:0000256" key="3">
    <source>
        <dbReference type="ARBA" id="ARBA00001954"/>
    </source>
</evidence>
<evidence type="ECO:0000256" key="4">
    <source>
        <dbReference type="ARBA" id="ARBA00011738"/>
    </source>
</evidence>
<keyword evidence="10" id="KW-0119">Carbohydrate metabolism</keyword>
<dbReference type="Proteomes" id="UP000466535">
    <property type="component" value="Unassembled WGS sequence"/>
</dbReference>
<dbReference type="GO" id="GO:0005975">
    <property type="term" value="P:carbohydrate metabolic process"/>
    <property type="evidence" value="ECO:0007669"/>
    <property type="project" value="InterPro"/>
</dbReference>
<evidence type="ECO:0000256" key="2">
    <source>
        <dbReference type="ARBA" id="ARBA00001947"/>
    </source>
</evidence>
<evidence type="ECO:0000256" key="10">
    <source>
        <dbReference type="ARBA" id="ARBA00023277"/>
    </source>
</evidence>
<comment type="cofactor">
    <cofactor evidence="3">
        <name>Fe(2+)</name>
        <dbReference type="ChEBI" id="CHEBI:29033"/>
    </cofactor>
</comment>
<keyword evidence="7" id="KW-0408">Iron</keyword>
<dbReference type="PROSITE" id="PS01085">
    <property type="entry name" value="RIBUL_P_3_EPIMER_1"/>
    <property type="match status" value="1"/>
</dbReference>
<dbReference type="Gene3D" id="3.20.20.70">
    <property type="entry name" value="Aldolase class I"/>
    <property type="match status" value="1"/>
</dbReference>
<dbReference type="SUPFAM" id="SSF51366">
    <property type="entry name" value="Ribulose-phoshate binding barrel"/>
    <property type="match status" value="1"/>
</dbReference>
<dbReference type="InterPro" id="IPR011060">
    <property type="entry name" value="RibuloseP-bd_barrel"/>
</dbReference>
<keyword evidence="12" id="KW-1185">Reference proteome</keyword>
<comment type="cofactor">
    <cofactor evidence="1">
        <name>Mn(2+)</name>
        <dbReference type="ChEBI" id="CHEBI:29035"/>
    </cofactor>
</comment>
<dbReference type="EMBL" id="WUUT01000001">
    <property type="protein sequence ID" value="MXR50994.1"/>
    <property type="molecule type" value="Genomic_DNA"/>
</dbReference>
<name>A0A6B0SZA6_9EURY</name>
<dbReference type="InterPro" id="IPR000056">
    <property type="entry name" value="Ribul_P_3_epim-like"/>
</dbReference>
<dbReference type="GO" id="GO:1901135">
    <property type="term" value="P:carbohydrate derivative metabolic process"/>
    <property type="evidence" value="ECO:0007669"/>
    <property type="project" value="UniProtKB-ARBA"/>
</dbReference>
<proteinExistence type="predicted"/>
<dbReference type="FunFam" id="3.20.20.70:FF:000191">
    <property type="entry name" value="ribulose-phosphate 3-epimerase isoform X2"/>
    <property type="match status" value="1"/>
</dbReference>
<dbReference type="OrthoDB" id="53073at2157"/>
<dbReference type="GO" id="GO:0046872">
    <property type="term" value="F:metal ion binding"/>
    <property type="evidence" value="ECO:0007669"/>
    <property type="project" value="UniProtKB-KW"/>
</dbReference>
<keyword evidence="8" id="KW-0464">Manganese</keyword>
<keyword evidence="6" id="KW-0862">Zinc</keyword>
<comment type="cofactor">
    <cofactor evidence="2">
        <name>Zn(2+)</name>
        <dbReference type="ChEBI" id="CHEBI:29105"/>
    </cofactor>
</comment>
<dbReference type="AlphaFoldDB" id="A0A6B0SZA6"/>
<evidence type="ECO:0000256" key="5">
    <source>
        <dbReference type="ARBA" id="ARBA00022723"/>
    </source>
</evidence>
<evidence type="ECO:0000313" key="11">
    <source>
        <dbReference type="EMBL" id="MXR50994.1"/>
    </source>
</evidence>
<dbReference type="Pfam" id="PF00834">
    <property type="entry name" value="Ribul_P_3_epim"/>
    <property type="match status" value="1"/>
</dbReference>